<dbReference type="Pfam" id="PF07500">
    <property type="entry name" value="TFIIS_M"/>
    <property type="match status" value="1"/>
</dbReference>
<dbReference type="Gene3D" id="3.40.1110.10">
    <property type="entry name" value="Calcium-transporting ATPase, cytoplasmic domain N"/>
    <property type="match status" value="1"/>
</dbReference>
<accession>A0A8S2A266</accession>
<evidence type="ECO:0000313" key="4">
    <source>
        <dbReference type="Proteomes" id="UP000682877"/>
    </source>
</evidence>
<dbReference type="PANTHER" id="PTHR11477:SF32">
    <property type="entry name" value="SPOC DOMAIN _ TRANSCRIPTION ELONGATION FACTOR S-II PROTEIN"/>
    <property type="match status" value="1"/>
</dbReference>
<gene>
    <name evidence="3" type="ORF">AARE701A_LOCUS9597</name>
</gene>
<dbReference type="GO" id="GO:0006351">
    <property type="term" value="P:DNA-templated transcription"/>
    <property type="evidence" value="ECO:0007669"/>
    <property type="project" value="InterPro"/>
</dbReference>
<dbReference type="PROSITE" id="PS51321">
    <property type="entry name" value="TFIIS_CENTRAL"/>
    <property type="match status" value="1"/>
</dbReference>
<feature type="domain" description="TFIIS central" evidence="2">
    <location>
        <begin position="294"/>
        <end position="410"/>
    </location>
</feature>
<name>A0A8S2A266_ARAAE</name>
<dbReference type="InterPro" id="IPR003618">
    <property type="entry name" value="TFIIS_cen_dom"/>
</dbReference>
<feature type="compositionally biased region" description="Polar residues" evidence="1">
    <location>
        <begin position="134"/>
        <end position="151"/>
    </location>
</feature>
<dbReference type="Pfam" id="PF07744">
    <property type="entry name" value="SPOC"/>
    <property type="match status" value="1"/>
</dbReference>
<dbReference type="Proteomes" id="UP000682877">
    <property type="component" value="Chromosome 4"/>
</dbReference>
<evidence type="ECO:0000313" key="3">
    <source>
        <dbReference type="EMBL" id="CAE6009291.1"/>
    </source>
</evidence>
<dbReference type="AlphaFoldDB" id="A0A8S2A266"/>
<dbReference type="GO" id="GO:0000166">
    <property type="term" value="F:nucleotide binding"/>
    <property type="evidence" value="ECO:0007669"/>
    <property type="project" value="InterPro"/>
</dbReference>
<feature type="region of interest" description="Disordered" evidence="1">
    <location>
        <begin position="123"/>
        <end position="151"/>
    </location>
</feature>
<evidence type="ECO:0000256" key="1">
    <source>
        <dbReference type="SAM" id="MobiDB-lite"/>
    </source>
</evidence>
<sequence length="1217" mass="135441">MSNDLLPQPCMQMGQFINVDTTPDLISNQEMRLSQPICSQISGRQDFHVMVPSAVRLGSVNMDTTLLPGKRKSPLQQSVQNKRMVLPMEHRPWASAPMPVQLTSVSPRTQYLPVSFVSRNSSVSCNKPGKQTAARKQTSQKPMLLKSQSESAGSVRFKMRESLAGALAMVQCHMEVPKESKSLDSETVANLLEGHVSEPVSALSGVDVMVSNGSTEILTLSDPSTLVGVSVQTVLPEILTITKTSDAQEIVAQEPEALKPFVQDNVSYSDNVFSKDDLLQGNDLSWALESDIDFTVNCQNDMIGAMANDGSQEKLLLDPQVLAFEIEAELFKLFGGVNKKYKEKGRSLLFNLKDKSNPKLREKVMYGEIAAERLCSMSAEELASKELAEWRQAKAEEMAQMVVLQDTEVDIRSLVRKTHKGEFQVEVEPMDSGSVEVSVGMSSLNWSRPKNIKKKTPSITKAHGIKNELNGSNEGTGPINGVTIDDEMQTATGSLPTIVSLDEFMSSIDSESPSVSDNNDVEAHLVCISPKENANIDLGTSPVKAEAFSPLKAEDGDTVSLKPDSDLKSEIISGFIPDGERVWEGALQLSASTVSSVIGILRSGEKTTTKEWPMLLEIKGRVRLDAFEKFVRELPNSRSRAVMVMTFVSREECSKTDQEIISEEIYRGPTRDDSIFKRWHSVSIRSITFVNGEAIAECKNSHGPKRGNQGYFKASLDVMISDVYSNGSFKSPSRLFRNFVYGEVRKEYEGKEEVIGTPIDRALFKWAIELQAKMNITYNKSDSITLKGPCDKCLPCKKGVKSVPKVEAKGTAVEGKIPSLNGVRIHWKGKPEFILEKCLLDGAGKERILEAIKKMAAKNLICIAICTNSEMNQFVPDEDNRKQWELTCDRLDLLAVFGIQSPRILPKDALEKQAPLDFDEGDDDPSLDYLVDLVDSTICPSISSFEGNMEGTPQVEDELFDLDWSSYPPTLVKSTWQYDYEIALFARIGLHCHNFQKGTNYKFKRLEKCGTHSTRYEDYYITFEATDPTSGSVFSFQTMLGNDYQYLTWGIGLTLASLAARIKATHGTESVDEVWDMAAIDDSYKGPMPKWFSDEALVRDDKKFYVVQESELHENDWLQLLMEVAFYSKTESGVSACKPLEIKKVVVETLEEYTTEAREKLKADNAIFYISYKCIADPSTPWAGEHDAIIRKTMDGKPGHMSLEVAVTKEQIEDRET</sequence>
<protein>
    <recommendedName>
        <fullName evidence="2">TFIIS central domain-containing protein</fullName>
    </recommendedName>
</protein>
<dbReference type="PANTHER" id="PTHR11477">
    <property type="entry name" value="TRANSCRIPTION FACTOR S-II ZINC FINGER DOMAIN-CONTAINING PROTEIN"/>
    <property type="match status" value="1"/>
</dbReference>
<evidence type="ECO:0000259" key="2">
    <source>
        <dbReference type="PROSITE" id="PS51321"/>
    </source>
</evidence>
<dbReference type="InterPro" id="IPR036575">
    <property type="entry name" value="TFIIS_cen_dom_sf"/>
</dbReference>
<reference evidence="3" key="1">
    <citation type="submission" date="2021-01" db="EMBL/GenBank/DDBJ databases">
        <authorList>
            <person name="Bezrukov I."/>
        </authorList>
    </citation>
    <scope>NUCLEOTIDE SEQUENCE</scope>
</reference>
<dbReference type="SUPFAM" id="SSF46942">
    <property type="entry name" value="Elongation factor TFIIS domain 2"/>
    <property type="match status" value="1"/>
</dbReference>
<dbReference type="Gene3D" id="1.10.472.30">
    <property type="entry name" value="Transcription elongation factor S-II, central domain"/>
    <property type="match status" value="1"/>
</dbReference>
<dbReference type="InterPro" id="IPR012921">
    <property type="entry name" value="SPOC_C"/>
</dbReference>
<keyword evidence="4" id="KW-1185">Reference proteome</keyword>
<proteinExistence type="predicted"/>
<organism evidence="3 4">
    <name type="scientific">Arabidopsis arenosa</name>
    <name type="common">Sand rock-cress</name>
    <name type="synonym">Cardaminopsis arenosa</name>
    <dbReference type="NCBI Taxonomy" id="38785"/>
    <lineage>
        <taxon>Eukaryota</taxon>
        <taxon>Viridiplantae</taxon>
        <taxon>Streptophyta</taxon>
        <taxon>Embryophyta</taxon>
        <taxon>Tracheophyta</taxon>
        <taxon>Spermatophyta</taxon>
        <taxon>Magnoliopsida</taxon>
        <taxon>eudicotyledons</taxon>
        <taxon>Gunneridae</taxon>
        <taxon>Pentapetalae</taxon>
        <taxon>rosids</taxon>
        <taxon>malvids</taxon>
        <taxon>Brassicales</taxon>
        <taxon>Brassicaceae</taxon>
        <taxon>Camelineae</taxon>
        <taxon>Arabidopsis</taxon>
    </lineage>
</organism>
<dbReference type="EMBL" id="LR999454">
    <property type="protein sequence ID" value="CAE6009291.1"/>
    <property type="molecule type" value="Genomic_DNA"/>
</dbReference>
<dbReference type="InterPro" id="IPR023299">
    <property type="entry name" value="ATPase_P-typ_cyto_dom_N"/>
</dbReference>
<dbReference type="GO" id="GO:0005634">
    <property type="term" value="C:nucleus"/>
    <property type="evidence" value="ECO:0007669"/>
    <property type="project" value="TreeGrafter"/>
</dbReference>
<dbReference type="Pfam" id="PF04776">
    <property type="entry name" value="protein_MS5"/>
    <property type="match status" value="1"/>
</dbReference>
<dbReference type="InterPro" id="IPR006462">
    <property type="entry name" value="MS5"/>
</dbReference>
<dbReference type="NCBIfam" id="TIGR01572">
    <property type="entry name" value="A_thl_para_3677"/>
    <property type="match status" value="1"/>
</dbReference>
<dbReference type="SUPFAM" id="SSF81660">
    <property type="entry name" value="Metal cation-transporting ATPase, ATP-binding domain N"/>
    <property type="match status" value="1"/>
</dbReference>
<dbReference type="SMART" id="SM00510">
    <property type="entry name" value="TFS2M"/>
    <property type="match status" value="1"/>
</dbReference>